<dbReference type="Pfam" id="PF01614">
    <property type="entry name" value="IclR_C"/>
    <property type="match status" value="1"/>
</dbReference>
<keyword evidence="3" id="KW-0804">Transcription</keyword>
<keyword evidence="2" id="KW-0238">DNA-binding</keyword>
<dbReference type="OrthoDB" id="6057486at2"/>
<evidence type="ECO:0000256" key="1">
    <source>
        <dbReference type="ARBA" id="ARBA00023015"/>
    </source>
</evidence>
<keyword evidence="1" id="KW-0805">Transcription regulation</keyword>
<dbReference type="PROSITE" id="PS51077">
    <property type="entry name" value="HTH_ICLR"/>
    <property type="match status" value="1"/>
</dbReference>
<dbReference type="InterPro" id="IPR014757">
    <property type="entry name" value="Tscrpt_reg_IclR_C"/>
</dbReference>
<dbReference type="Gene3D" id="3.30.450.40">
    <property type="match status" value="1"/>
</dbReference>
<sequence>MTQTMDAIDPATPEKRQATGTQTLLRGLAAIECVATGTTEVKGIAARLNTPRSTVHRMLNSLVAEGYLHHVPYKGYLLGPKLIQLGMKALEQRPLVALARPHIEDLARRTGDTVHLGVVDGGEVFYLDKIPGTRGLEMRSRVGLRMPLASTGIGKALMLGIPPSRWRELHAAASTPGDRPGPVPWPKYEKLMAGFLRRDWVLDLEENEIGVRCVGAPVRDISNQVVAAISVASAVPYMPDERMAELGPMVRATADAISRELGWKQDGSATGLP</sequence>
<evidence type="ECO:0000256" key="2">
    <source>
        <dbReference type="ARBA" id="ARBA00023125"/>
    </source>
</evidence>
<dbReference type="InterPro" id="IPR036388">
    <property type="entry name" value="WH-like_DNA-bd_sf"/>
</dbReference>
<comment type="caution">
    <text evidence="6">The sequence shown here is derived from an EMBL/GenBank/DDBJ whole genome shotgun (WGS) entry which is preliminary data.</text>
</comment>
<dbReference type="InterPro" id="IPR005471">
    <property type="entry name" value="Tscrpt_reg_IclR_N"/>
</dbReference>
<feature type="domain" description="IclR-ED" evidence="5">
    <location>
        <begin position="81"/>
        <end position="263"/>
    </location>
</feature>
<dbReference type="Gene3D" id="1.10.10.10">
    <property type="entry name" value="Winged helix-like DNA-binding domain superfamily/Winged helix DNA-binding domain"/>
    <property type="match status" value="1"/>
</dbReference>
<evidence type="ECO:0000313" key="7">
    <source>
        <dbReference type="Proteomes" id="UP000280346"/>
    </source>
</evidence>
<evidence type="ECO:0000313" key="6">
    <source>
        <dbReference type="EMBL" id="RUQ66854.1"/>
    </source>
</evidence>
<dbReference type="SUPFAM" id="SSF55781">
    <property type="entry name" value="GAF domain-like"/>
    <property type="match status" value="1"/>
</dbReference>
<feature type="domain" description="HTH iclR-type" evidence="4">
    <location>
        <begin position="21"/>
        <end position="80"/>
    </location>
</feature>
<reference evidence="6 7" key="1">
    <citation type="submission" date="2018-12" db="EMBL/GenBank/DDBJ databases">
        <authorList>
            <person name="Yang Y."/>
        </authorList>
    </citation>
    <scope>NUCLEOTIDE SEQUENCE [LARGE SCALE GENOMIC DNA]</scope>
    <source>
        <strain evidence="6 7">GSF71</strain>
    </source>
</reference>
<name>A0A3S0V4S0_9PROT</name>
<gene>
    <name evidence="6" type="ORF">EJ913_21515</name>
</gene>
<dbReference type="GO" id="GO:0003700">
    <property type="term" value="F:DNA-binding transcription factor activity"/>
    <property type="evidence" value="ECO:0007669"/>
    <property type="project" value="TreeGrafter"/>
</dbReference>
<evidence type="ECO:0000256" key="3">
    <source>
        <dbReference type="ARBA" id="ARBA00023163"/>
    </source>
</evidence>
<dbReference type="PROSITE" id="PS51078">
    <property type="entry name" value="ICLR_ED"/>
    <property type="match status" value="1"/>
</dbReference>
<proteinExistence type="predicted"/>
<evidence type="ECO:0000259" key="4">
    <source>
        <dbReference type="PROSITE" id="PS51077"/>
    </source>
</evidence>
<dbReference type="SMART" id="SM00346">
    <property type="entry name" value="HTH_ICLR"/>
    <property type="match status" value="1"/>
</dbReference>
<dbReference type="Pfam" id="PF09339">
    <property type="entry name" value="HTH_IclR"/>
    <property type="match status" value="1"/>
</dbReference>
<dbReference type="PANTHER" id="PTHR30136:SF35">
    <property type="entry name" value="HTH-TYPE TRANSCRIPTIONAL REGULATOR RV1719"/>
    <property type="match status" value="1"/>
</dbReference>
<evidence type="ECO:0000259" key="5">
    <source>
        <dbReference type="PROSITE" id="PS51078"/>
    </source>
</evidence>
<organism evidence="6 7">
    <name type="scientific">Azospirillum doebereinerae</name>
    <dbReference type="NCBI Taxonomy" id="92933"/>
    <lineage>
        <taxon>Bacteria</taxon>
        <taxon>Pseudomonadati</taxon>
        <taxon>Pseudomonadota</taxon>
        <taxon>Alphaproteobacteria</taxon>
        <taxon>Rhodospirillales</taxon>
        <taxon>Azospirillaceae</taxon>
        <taxon>Azospirillum</taxon>
    </lineage>
</organism>
<dbReference type="GO" id="GO:0045892">
    <property type="term" value="P:negative regulation of DNA-templated transcription"/>
    <property type="evidence" value="ECO:0007669"/>
    <property type="project" value="TreeGrafter"/>
</dbReference>
<dbReference type="SUPFAM" id="SSF46785">
    <property type="entry name" value="Winged helix' DNA-binding domain"/>
    <property type="match status" value="1"/>
</dbReference>
<dbReference type="InterPro" id="IPR050707">
    <property type="entry name" value="HTH_MetabolicPath_Reg"/>
</dbReference>
<dbReference type="InterPro" id="IPR029016">
    <property type="entry name" value="GAF-like_dom_sf"/>
</dbReference>
<dbReference type="AlphaFoldDB" id="A0A3S0V4S0"/>
<dbReference type="Proteomes" id="UP000280346">
    <property type="component" value="Unassembled WGS sequence"/>
</dbReference>
<dbReference type="EMBL" id="RZIJ01000019">
    <property type="protein sequence ID" value="RUQ66854.1"/>
    <property type="molecule type" value="Genomic_DNA"/>
</dbReference>
<dbReference type="GO" id="GO:0003677">
    <property type="term" value="F:DNA binding"/>
    <property type="evidence" value="ECO:0007669"/>
    <property type="project" value="UniProtKB-KW"/>
</dbReference>
<dbReference type="PANTHER" id="PTHR30136">
    <property type="entry name" value="HELIX-TURN-HELIX TRANSCRIPTIONAL REGULATOR, ICLR FAMILY"/>
    <property type="match status" value="1"/>
</dbReference>
<protein>
    <submittedName>
        <fullName evidence="6">IclR family transcriptional regulator</fullName>
    </submittedName>
</protein>
<accession>A0A3S0V4S0</accession>
<dbReference type="InterPro" id="IPR036390">
    <property type="entry name" value="WH_DNA-bd_sf"/>
</dbReference>
<keyword evidence="7" id="KW-1185">Reference proteome</keyword>